<gene>
    <name evidence="3" type="primary">LOC108672015</name>
</gene>
<dbReference type="Proteomes" id="UP000694843">
    <property type="component" value="Unplaced"/>
</dbReference>
<dbReference type="KEGG" id="hazt:108672015"/>
<evidence type="ECO:0000313" key="2">
    <source>
        <dbReference type="Proteomes" id="UP000694843"/>
    </source>
</evidence>
<feature type="compositionally biased region" description="Pro residues" evidence="1">
    <location>
        <begin position="65"/>
        <end position="99"/>
    </location>
</feature>
<proteinExistence type="predicted"/>
<feature type="compositionally biased region" description="Low complexity" evidence="1">
    <location>
        <begin position="52"/>
        <end position="64"/>
    </location>
</feature>
<dbReference type="RefSeq" id="XP_018015120.1">
    <property type="nucleotide sequence ID" value="XM_018159631.1"/>
</dbReference>
<accession>A0A8B7NN61</accession>
<sequence length="120" mass="12170">MTGLGIGLETLKAGQIAMILLAVGEVLCAHKPFTAESKTYLIKRDATRQARIEAQARAAAEPVGANPPLPPPAGGAPDPNAPGPNPAQPPQPPPQPIPPMIDSENATPSAQADAGLFQAG</sequence>
<organism evidence="2 3">
    <name type="scientific">Hyalella azteca</name>
    <name type="common">Amphipod</name>
    <dbReference type="NCBI Taxonomy" id="294128"/>
    <lineage>
        <taxon>Eukaryota</taxon>
        <taxon>Metazoa</taxon>
        <taxon>Ecdysozoa</taxon>
        <taxon>Arthropoda</taxon>
        <taxon>Crustacea</taxon>
        <taxon>Multicrustacea</taxon>
        <taxon>Malacostraca</taxon>
        <taxon>Eumalacostraca</taxon>
        <taxon>Peracarida</taxon>
        <taxon>Amphipoda</taxon>
        <taxon>Senticaudata</taxon>
        <taxon>Talitrida</taxon>
        <taxon>Talitroidea</taxon>
        <taxon>Hyalellidae</taxon>
        <taxon>Hyalella</taxon>
    </lineage>
</organism>
<feature type="region of interest" description="Disordered" evidence="1">
    <location>
        <begin position="52"/>
        <end position="120"/>
    </location>
</feature>
<dbReference type="AlphaFoldDB" id="A0A8B7NN61"/>
<evidence type="ECO:0000313" key="3">
    <source>
        <dbReference type="RefSeq" id="XP_018015120.1"/>
    </source>
</evidence>
<dbReference type="GeneID" id="108672015"/>
<evidence type="ECO:0000256" key="1">
    <source>
        <dbReference type="SAM" id="MobiDB-lite"/>
    </source>
</evidence>
<protein>
    <submittedName>
        <fullName evidence="3">Mulatexin-like</fullName>
    </submittedName>
</protein>
<keyword evidence="2" id="KW-1185">Reference proteome</keyword>
<reference evidence="3" key="1">
    <citation type="submission" date="2025-08" db="UniProtKB">
        <authorList>
            <consortium name="RefSeq"/>
        </authorList>
    </citation>
    <scope>IDENTIFICATION</scope>
    <source>
        <tissue evidence="3">Whole organism</tissue>
    </source>
</reference>
<name>A0A8B7NN61_HYAAZ</name>